<proteinExistence type="predicted"/>
<dbReference type="InterPro" id="IPR036614">
    <property type="entry name" value="RusA-like_sf"/>
</dbReference>
<name>A0ABR5PNF2_9LACO</name>
<keyword evidence="2" id="KW-1185">Reference proteome</keyword>
<reference evidence="1 2" key="1">
    <citation type="journal article" date="2015" name="Genome Announc.">
        <title>Expanding the biotechnology potential of lactobacilli through comparative genomics of 213 strains and associated genera.</title>
        <authorList>
            <person name="Sun Z."/>
            <person name="Harris H.M."/>
            <person name="McCann A."/>
            <person name="Guo C."/>
            <person name="Argimon S."/>
            <person name="Zhang W."/>
            <person name="Yang X."/>
            <person name="Jeffery I.B."/>
            <person name="Cooney J.C."/>
            <person name="Kagawa T.F."/>
            <person name="Liu W."/>
            <person name="Song Y."/>
            <person name="Salvetti E."/>
            <person name="Wrobel A."/>
            <person name="Rasinkangas P."/>
            <person name="Parkhill J."/>
            <person name="Rea M.C."/>
            <person name="O'Sullivan O."/>
            <person name="Ritari J."/>
            <person name="Douillard F.P."/>
            <person name="Paul Ross R."/>
            <person name="Yang R."/>
            <person name="Briner A.E."/>
            <person name="Felis G.E."/>
            <person name="de Vos W.M."/>
            <person name="Barrangou R."/>
            <person name="Klaenhammer T.R."/>
            <person name="Caufield P.W."/>
            <person name="Cui Y."/>
            <person name="Zhang H."/>
            <person name="O'Toole P.W."/>
        </authorList>
    </citation>
    <scope>NUCLEOTIDE SEQUENCE [LARGE SCALE GENOMIC DNA]</scope>
    <source>
        <strain evidence="1 2">DSM 15836</strain>
    </source>
</reference>
<evidence type="ECO:0008006" key="3">
    <source>
        <dbReference type="Google" id="ProtNLM"/>
    </source>
</evidence>
<dbReference type="InterPro" id="IPR008822">
    <property type="entry name" value="Endonuclease_RusA-like"/>
</dbReference>
<evidence type="ECO:0000313" key="2">
    <source>
        <dbReference type="Proteomes" id="UP000051217"/>
    </source>
</evidence>
<organism evidence="1 2">
    <name type="scientific">Ligilactobacillus acidipiscis DSM 15836</name>
    <dbReference type="NCBI Taxonomy" id="1423716"/>
    <lineage>
        <taxon>Bacteria</taxon>
        <taxon>Bacillati</taxon>
        <taxon>Bacillota</taxon>
        <taxon>Bacilli</taxon>
        <taxon>Lactobacillales</taxon>
        <taxon>Lactobacillaceae</taxon>
        <taxon>Ligilactobacillus</taxon>
    </lineage>
</organism>
<comment type="caution">
    <text evidence="1">The sequence shown here is derived from an EMBL/GenBank/DDBJ whole genome shotgun (WGS) entry which is preliminary data.</text>
</comment>
<protein>
    <recommendedName>
        <fullName evidence="3">Holliday junction resolvase</fullName>
    </recommendedName>
</protein>
<dbReference type="SUPFAM" id="SSF103084">
    <property type="entry name" value="Holliday junction resolvase RusA"/>
    <property type="match status" value="1"/>
</dbReference>
<accession>A0ABR5PNF2</accession>
<dbReference type="Proteomes" id="UP000051217">
    <property type="component" value="Unassembled WGS sequence"/>
</dbReference>
<dbReference type="EMBL" id="AZFI01000002">
    <property type="protein sequence ID" value="KRM31965.1"/>
    <property type="molecule type" value="Genomic_DNA"/>
</dbReference>
<evidence type="ECO:0000313" key="1">
    <source>
        <dbReference type="EMBL" id="KRM31965.1"/>
    </source>
</evidence>
<dbReference type="Pfam" id="PF05866">
    <property type="entry name" value="RusA"/>
    <property type="match status" value="1"/>
</dbReference>
<sequence>MYDPKKTADFKKQLHLLAEIKTCCFYPRGIKAEIWFYRAVQKSISKKEHLRRTTGQVRPTVNPDTDNYIKSTLDALNGILWRDDSQIVDLTAHKFYSDNPRIEIELEEFQ</sequence>
<gene>
    <name evidence="1" type="ORF">FC65_GL000875</name>
</gene>
<dbReference type="Gene3D" id="3.30.1330.70">
    <property type="entry name" value="Holliday junction resolvase RusA"/>
    <property type="match status" value="1"/>
</dbReference>